<proteinExistence type="predicted"/>
<organism evidence="1 2">
    <name type="scientific">Halorhabdus tiamatea SARL4B</name>
    <dbReference type="NCBI Taxonomy" id="1033806"/>
    <lineage>
        <taxon>Archaea</taxon>
        <taxon>Methanobacteriati</taxon>
        <taxon>Methanobacteriota</taxon>
        <taxon>Stenosarchaea group</taxon>
        <taxon>Halobacteria</taxon>
        <taxon>Halobacteriales</taxon>
        <taxon>Haloarculaceae</taxon>
        <taxon>Halorhabdus</taxon>
    </lineage>
</organism>
<evidence type="ECO:0000313" key="1">
    <source>
        <dbReference type="EMBL" id="ERJ05854.1"/>
    </source>
</evidence>
<reference evidence="1 2" key="2">
    <citation type="journal article" date="2013" name="PLoS ONE">
        <title>INDIGO - INtegrated Data Warehouse of MIcrobial GenOmes with Examples from the Red Sea Extremophiles.</title>
        <authorList>
            <person name="Alam I."/>
            <person name="Antunes A."/>
            <person name="Kamau A.A."/>
            <person name="Ba Alawi W."/>
            <person name="Kalkatawi M."/>
            <person name="Stingl U."/>
            <person name="Bajic V.B."/>
        </authorList>
    </citation>
    <scope>NUCLEOTIDE SEQUENCE [LARGE SCALE GENOMIC DNA]</scope>
    <source>
        <strain evidence="1 2">SARL4B</strain>
    </source>
</reference>
<comment type="caution">
    <text evidence="1">The sequence shown here is derived from an EMBL/GenBank/DDBJ whole genome shotgun (WGS) entry which is preliminary data.</text>
</comment>
<accession>U2FBR7</accession>
<dbReference type="Proteomes" id="UP000003861">
    <property type="component" value="Unassembled WGS sequence"/>
</dbReference>
<name>U2FBR7_9EURY</name>
<dbReference type="AlphaFoldDB" id="U2FBR7"/>
<protein>
    <submittedName>
        <fullName evidence="1">Uncharacterized protein</fullName>
    </submittedName>
</protein>
<evidence type="ECO:0000313" key="2">
    <source>
        <dbReference type="Proteomes" id="UP000003861"/>
    </source>
</evidence>
<sequence length="124" mass="14057">MAGLKPLSFVWKSPQWTPSDTRSHPREADPRTGNCAPEIYVTLIPAAKGCGNYLLTRGSDISDRMAVIFKMEYHPIGSPPRRIRVLDGSNADRIRRVTEERQDGEWTQLEAEVIDYFEYADESG</sequence>
<reference evidence="1 2" key="1">
    <citation type="journal article" date="2011" name="J. Bacteriol.">
        <title>Genome sequence of Halorhabdus tiamatea, the first archaeon isolated from a deep-sea anoxic brine lake.</title>
        <authorList>
            <person name="Antunes A."/>
            <person name="Alam I."/>
            <person name="Bajic V.B."/>
            <person name="Stingl U."/>
        </authorList>
    </citation>
    <scope>NUCLEOTIDE SEQUENCE [LARGE SCALE GENOMIC DNA]</scope>
    <source>
        <strain evidence="1 2">SARL4B</strain>
    </source>
</reference>
<gene>
    <name evidence="1" type="ORF">HLRTI_002125</name>
</gene>
<dbReference type="EMBL" id="AFNT02000024">
    <property type="protein sequence ID" value="ERJ05854.1"/>
    <property type="molecule type" value="Genomic_DNA"/>
</dbReference>